<dbReference type="InterPro" id="IPR003598">
    <property type="entry name" value="Ig_sub2"/>
</dbReference>
<dbReference type="Gene3D" id="2.20.100.10">
    <property type="entry name" value="Thrombospondin type-1 (TSP1) repeat"/>
    <property type="match status" value="1"/>
</dbReference>
<name>A0A7R9QL93_9ACAR</name>
<dbReference type="InterPro" id="IPR013098">
    <property type="entry name" value="Ig_I-set"/>
</dbReference>
<dbReference type="Proteomes" id="UP000759131">
    <property type="component" value="Unassembled WGS sequence"/>
</dbReference>
<dbReference type="Gene3D" id="2.60.40.10">
    <property type="entry name" value="Immunoglobulins"/>
    <property type="match status" value="1"/>
</dbReference>
<sequence length="207" mass="23811">CSRSCGGGVKTRKLKCIKELAFGQIVEQSVSKCPKKRPKHTKTCNLKQCRNPLLELRKVIHKTKQNSESNKIDENLFIQKESMKRISLKVNGEAIVMSGTILRLRCPRRKSDRDLGHTHWTKNNARISFGHRIKMTAKNVLRIRNVEISDSGVYSCSWDNKTNHKIDLKIRHMSASAEDRTVERHSIGLNNFDFGKIVKNSEERSDR</sequence>
<protein>
    <recommendedName>
        <fullName evidence="1">Ig-like domain-containing protein</fullName>
    </recommendedName>
</protein>
<feature type="non-terminal residue" evidence="2">
    <location>
        <position position="207"/>
    </location>
</feature>
<organism evidence="2">
    <name type="scientific">Medioppia subpectinata</name>
    <dbReference type="NCBI Taxonomy" id="1979941"/>
    <lineage>
        <taxon>Eukaryota</taxon>
        <taxon>Metazoa</taxon>
        <taxon>Ecdysozoa</taxon>
        <taxon>Arthropoda</taxon>
        <taxon>Chelicerata</taxon>
        <taxon>Arachnida</taxon>
        <taxon>Acari</taxon>
        <taxon>Acariformes</taxon>
        <taxon>Sarcoptiformes</taxon>
        <taxon>Oribatida</taxon>
        <taxon>Brachypylina</taxon>
        <taxon>Oppioidea</taxon>
        <taxon>Oppiidae</taxon>
        <taxon>Medioppia</taxon>
    </lineage>
</organism>
<dbReference type="PROSITE" id="PS50092">
    <property type="entry name" value="TSP1"/>
    <property type="match status" value="1"/>
</dbReference>
<keyword evidence="3" id="KW-1185">Reference proteome</keyword>
<dbReference type="InterPro" id="IPR036383">
    <property type="entry name" value="TSP1_rpt_sf"/>
</dbReference>
<evidence type="ECO:0000259" key="1">
    <source>
        <dbReference type="PROSITE" id="PS50835"/>
    </source>
</evidence>
<feature type="non-terminal residue" evidence="2">
    <location>
        <position position="1"/>
    </location>
</feature>
<dbReference type="SUPFAM" id="SSF48726">
    <property type="entry name" value="Immunoglobulin"/>
    <property type="match status" value="1"/>
</dbReference>
<dbReference type="InterPro" id="IPR013783">
    <property type="entry name" value="Ig-like_fold"/>
</dbReference>
<dbReference type="SMART" id="SM00408">
    <property type="entry name" value="IGc2"/>
    <property type="match status" value="1"/>
</dbReference>
<proteinExistence type="predicted"/>
<reference evidence="2" key="1">
    <citation type="submission" date="2020-11" db="EMBL/GenBank/DDBJ databases">
        <authorList>
            <person name="Tran Van P."/>
        </authorList>
    </citation>
    <scope>NUCLEOTIDE SEQUENCE</scope>
</reference>
<evidence type="ECO:0000313" key="3">
    <source>
        <dbReference type="Proteomes" id="UP000759131"/>
    </source>
</evidence>
<dbReference type="Pfam" id="PF07679">
    <property type="entry name" value="I-set"/>
    <property type="match status" value="1"/>
</dbReference>
<evidence type="ECO:0000313" key="2">
    <source>
        <dbReference type="EMBL" id="CAD7648440.1"/>
    </source>
</evidence>
<dbReference type="InterPro" id="IPR000884">
    <property type="entry name" value="TSP1_rpt"/>
</dbReference>
<dbReference type="EMBL" id="OC898042">
    <property type="protein sequence ID" value="CAD7648440.1"/>
    <property type="molecule type" value="Genomic_DNA"/>
</dbReference>
<dbReference type="InterPro" id="IPR036179">
    <property type="entry name" value="Ig-like_dom_sf"/>
</dbReference>
<gene>
    <name evidence="2" type="ORF">OSB1V03_LOCUS21936</name>
</gene>
<dbReference type="PROSITE" id="PS50835">
    <property type="entry name" value="IG_LIKE"/>
    <property type="match status" value="1"/>
</dbReference>
<dbReference type="CDD" id="cd00096">
    <property type="entry name" value="Ig"/>
    <property type="match status" value="1"/>
</dbReference>
<feature type="domain" description="Ig-like" evidence="1">
    <location>
        <begin position="84"/>
        <end position="167"/>
    </location>
</feature>
<dbReference type="InterPro" id="IPR007110">
    <property type="entry name" value="Ig-like_dom"/>
</dbReference>
<accession>A0A7R9QL93</accession>
<dbReference type="OrthoDB" id="5948003at2759"/>
<dbReference type="SUPFAM" id="SSF82895">
    <property type="entry name" value="TSP-1 type 1 repeat"/>
    <property type="match status" value="1"/>
</dbReference>
<dbReference type="EMBL" id="CAJPIZ010043467">
    <property type="protein sequence ID" value="CAG2121990.1"/>
    <property type="molecule type" value="Genomic_DNA"/>
</dbReference>
<dbReference type="AlphaFoldDB" id="A0A7R9QL93"/>
<dbReference type="Pfam" id="PF19030">
    <property type="entry name" value="TSP1_ADAMTS"/>
    <property type="match status" value="1"/>
</dbReference>